<proteinExistence type="predicted"/>
<keyword evidence="2" id="KW-1185">Reference proteome</keyword>
<dbReference type="EMBL" id="CM042886">
    <property type="protein sequence ID" value="KAI4340807.1"/>
    <property type="molecule type" value="Genomic_DNA"/>
</dbReference>
<evidence type="ECO:0000313" key="2">
    <source>
        <dbReference type="Proteomes" id="UP001057402"/>
    </source>
</evidence>
<comment type="caution">
    <text evidence="1">The sequence shown here is derived from an EMBL/GenBank/DDBJ whole genome shotgun (WGS) entry which is preliminary data.</text>
</comment>
<reference evidence="2" key="1">
    <citation type="journal article" date="2023" name="Front. Plant Sci.">
        <title>Chromosomal-level genome assembly of Melastoma candidum provides insights into trichome evolution.</title>
        <authorList>
            <person name="Zhong Y."/>
            <person name="Wu W."/>
            <person name="Sun C."/>
            <person name="Zou P."/>
            <person name="Liu Y."/>
            <person name="Dai S."/>
            <person name="Zhou R."/>
        </authorList>
    </citation>
    <scope>NUCLEOTIDE SEQUENCE [LARGE SCALE GENOMIC DNA]</scope>
</reference>
<evidence type="ECO:0000313" key="1">
    <source>
        <dbReference type="EMBL" id="KAI4340807.1"/>
    </source>
</evidence>
<gene>
    <name evidence="1" type="ORF">MLD38_025609</name>
</gene>
<name>A0ACB9NWV8_9MYRT</name>
<protein>
    <submittedName>
        <fullName evidence="1">Uncharacterized protein</fullName>
    </submittedName>
</protein>
<accession>A0ACB9NWV8</accession>
<organism evidence="1 2">
    <name type="scientific">Melastoma candidum</name>
    <dbReference type="NCBI Taxonomy" id="119954"/>
    <lineage>
        <taxon>Eukaryota</taxon>
        <taxon>Viridiplantae</taxon>
        <taxon>Streptophyta</taxon>
        <taxon>Embryophyta</taxon>
        <taxon>Tracheophyta</taxon>
        <taxon>Spermatophyta</taxon>
        <taxon>Magnoliopsida</taxon>
        <taxon>eudicotyledons</taxon>
        <taxon>Gunneridae</taxon>
        <taxon>Pentapetalae</taxon>
        <taxon>rosids</taxon>
        <taxon>malvids</taxon>
        <taxon>Myrtales</taxon>
        <taxon>Melastomataceae</taxon>
        <taxon>Melastomatoideae</taxon>
        <taxon>Melastomateae</taxon>
        <taxon>Melastoma</taxon>
    </lineage>
</organism>
<dbReference type="Proteomes" id="UP001057402">
    <property type="component" value="Chromosome 7"/>
</dbReference>
<sequence>MSASMTGAITTTTNPFYTPIEILKQLKASNAKLIITQSQHVDKLLSFSDNDLWGDHLSFPIVTMDDPLENCLHFSVLNEANEEDAPKVDVDPDRPAALPFLSGMTGPPKV</sequence>